<dbReference type="EMBL" id="JANRMI010000004">
    <property type="protein sequence ID" value="MDG0817496.1"/>
    <property type="molecule type" value="Genomic_DNA"/>
</dbReference>
<evidence type="ECO:0000259" key="2">
    <source>
        <dbReference type="Pfam" id="PF08327"/>
    </source>
</evidence>
<organism evidence="3 4">
    <name type="scientific">Bdellovibrio svalbardensis</name>
    <dbReference type="NCBI Taxonomy" id="2972972"/>
    <lineage>
        <taxon>Bacteria</taxon>
        <taxon>Pseudomonadati</taxon>
        <taxon>Bdellovibrionota</taxon>
        <taxon>Bdellovibrionia</taxon>
        <taxon>Bdellovibrionales</taxon>
        <taxon>Pseudobdellovibrionaceae</taxon>
        <taxon>Bdellovibrio</taxon>
    </lineage>
</organism>
<dbReference type="RefSeq" id="WP_277578969.1">
    <property type="nucleotide sequence ID" value="NZ_JANRMI010000004.1"/>
</dbReference>
<reference evidence="3" key="1">
    <citation type="submission" date="2022-08" db="EMBL/GenBank/DDBJ databases">
        <title>Novel Bdellovibrio Species Isolated from Svalbard: Designation Bdellovibrio svalbardensis.</title>
        <authorList>
            <person name="Mitchell R.J."/>
            <person name="Choi S.Y."/>
        </authorList>
    </citation>
    <scope>NUCLEOTIDE SEQUENCE</scope>
    <source>
        <strain evidence="3">PAP01</strain>
    </source>
</reference>
<gene>
    <name evidence="3" type="ORF">NWE73_14035</name>
</gene>
<sequence>MPVTKLFEAFASVEALKEWWWPTGLHADHIDLEFREGGRYFINMKGHAESGAGMTGQFQEIVKNERLVMTDQFADDQGRAISAKEAKMPGEWPEIGYITFEFESVDKNTSCFKLSQEGIPNELQKECIQGWSES</sequence>
<dbReference type="Proteomes" id="UP001152321">
    <property type="component" value="Unassembled WGS sequence"/>
</dbReference>
<dbReference type="Gene3D" id="3.30.530.20">
    <property type="match status" value="1"/>
</dbReference>
<evidence type="ECO:0000313" key="4">
    <source>
        <dbReference type="Proteomes" id="UP001152321"/>
    </source>
</evidence>
<evidence type="ECO:0000256" key="1">
    <source>
        <dbReference type="ARBA" id="ARBA00006817"/>
    </source>
</evidence>
<protein>
    <submittedName>
        <fullName evidence="3">SRPBCC domain-containing protein</fullName>
    </submittedName>
</protein>
<dbReference type="InterPro" id="IPR023393">
    <property type="entry name" value="START-like_dom_sf"/>
</dbReference>
<keyword evidence="4" id="KW-1185">Reference proteome</keyword>
<comment type="similarity">
    <text evidence="1">Belongs to the AHA1 family.</text>
</comment>
<accession>A0ABT6DKU6</accession>
<evidence type="ECO:0000313" key="3">
    <source>
        <dbReference type="EMBL" id="MDG0817496.1"/>
    </source>
</evidence>
<proteinExistence type="inferred from homology"/>
<comment type="caution">
    <text evidence="3">The sequence shown here is derived from an EMBL/GenBank/DDBJ whole genome shotgun (WGS) entry which is preliminary data.</text>
</comment>
<name>A0ABT6DKU6_9BACT</name>
<feature type="domain" description="Activator of Hsp90 ATPase homologue 1/2-like C-terminal" evidence="2">
    <location>
        <begin position="2"/>
        <end position="133"/>
    </location>
</feature>
<dbReference type="SUPFAM" id="SSF55961">
    <property type="entry name" value="Bet v1-like"/>
    <property type="match status" value="1"/>
</dbReference>
<dbReference type="InterPro" id="IPR013538">
    <property type="entry name" value="ASHA1/2-like_C"/>
</dbReference>
<dbReference type="CDD" id="cd07814">
    <property type="entry name" value="SRPBCC_CalC_Aha1-like"/>
    <property type="match status" value="1"/>
</dbReference>
<dbReference type="Pfam" id="PF08327">
    <property type="entry name" value="AHSA1"/>
    <property type="match status" value="1"/>
</dbReference>